<dbReference type="InterPro" id="IPR015300">
    <property type="entry name" value="DNA-bd_pseudobarrel_sf"/>
</dbReference>
<comment type="caution">
    <text evidence="8">The sequence shown here is derived from an EMBL/GenBank/DDBJ whole genome shotgun (WGS) entry which is preliminary data.</text>
</comment>
<dbReference type="InterPro" id="IPR044800">
    <property type="entry name" value="LEC2-like"/>
</dbReference>
<dbReference type="Gene3D" id="2.40.330.10">
    <property type="entry name" value="DNA-binding pseudobarrel domain"/>
    <property type="match status" value="1"/>
</dbReference>
<sequence>MDTFLPFSSSNVNSFQELSMDLDNNDPLFTTQDSLFTTNDSLFTTNDSLFTTNDSLFTTMPTYDQPPQLFPPYSYPMEQSVVMNSQPFNSSEAFPQIPVAQTGSEFGSLVGNPGLRQERGGFFDPHMSTKMARINRKKAMIRSRNNSSPSSSPTESVESRRQVVLNMKNNLQTADKEELYRYFSFDNKKLRVLLVKHLKNSDVGSLGRIVLPKREAEVNLPELSDKEGIIVEMRDVDSMKSWSFKYKFWSNNKSRMYVLENTGEFVKNYGVETGDSLTIYEDESKNLYFSISRKSSHKQNEVREDDSMELNLNHFEDITFDYVPNNEDDASIAMLLGNLNDNYPIPDNHYPIPDNHYPIPDNHYTIPGDLMGFPVELQDHQAASSFPPLDHVGSSDDYVSLDDFVW</sequence>
<evidence type="ECO:0000313" key="9">
    <source>
        <dbReference type="Proteomes" id="UP001558713"/>
    </source>
</evidence>
<proteinExistence type="predicted"/>
<dbReference type="InterPro" id="IPR003340">
    <property type="entry name" value="B3_DNA-bd"/>
</dbReference>
<gene>
    <name evidence="8" type="ORF">V5N11_028551</name>
</gene>
<feature type="region of interest" description="Disordered" evidence="6">
    <location>
        <begin position="139"/>
        <end position="160"/>
    </location>
</feature>
<protein>
    <submittedName>
        <fullName evidence="8">B3 domain-containing transcription factor LEC2</fullName>
    </submittedName>
</protein>
<dbReference type="PANTHER" id="PTHR31140">
    <property type="entry name" value="B3 DOMAIN-CONTAINING TRANSCRIPTION FACTOR ABI3"/>
    <property type="match status" value="1"/>
</dbReference>
<keyword evidence="4" id="KW-0804">Transcription</keyword>
<dbReference type="PANTHER" id="PTHR31140:SF74">
    <property type="entry name" value="B3 DOMAIN-CONTAINING TRANSCRIPTION FACTOR LEC2"/>
    <property type="match status" value="1"/>
</dbReference>
<dbReference type="GO" id="GO:0005634">
    <property type="term" value="C:nucleus"/>
    <property type="evidence" value="ECO:0007669"/>
    <property type="project" value="UniProtKB-SubCell"/>
</dbReference>
<evidence type="ECO:0000256" key="4">
    <source>
        <dbReference type="ARBA" id="ARBA00023163"/>
    </source>
</evidence>
<reference evidence="8 9" key="1">
    <citation type="submission" date="2024-04" db="EMBL/GenBank/DDBJ databases">
        <title>Genome assembly C_amara_ONT_v2.</title>
        <authorList>
            <person name="Yant L."/>
            <person name="Moore C."/>
            <person name="Slenker M."/>
        </authorList>
    </citation>
    <scope>NUCLEOTIDE SEQUENCE [LARGE SCALE GENOMIC DNA]</scope>
    <source>
        <tissue evidence="8">Leaf</tissue>
    </source>
</reference>
<dbReference type="Proteomes" id="UP001558713">
    <property type="component" value="Unassembled WGS sequence"/>
</dbReference>
<dbReference type="EMBL" id="JBANAX010000244">
    <property type="protein sequence ID" value="KAL1217402.1"/>
    <property type="molecule type" value="Genomic_DNA"/>
</dbReference>
<keyword evidence="3" id="KW-0238">DNA-binding</keyword>
<dbReference type="AlphaFoldDB" id="A0ABD1BJN6"/>
<evidence type="ECO:0000256" key="3">
    <source>
        <dbReference type="ARBA" id="ARBA00023125"/>
    </source>
</evidence>
<evidence type="ECO:0000256" key="6">
    <source>
        <dbReference type="SAM" id="MobiDB-lite"/>
    </source>
</evidence>
<feature type="domain" description="TF-B3" evidence="7">
    <location>
        <begin position="194"/>
        <end position="295"/>
    </location>
</feature>
<dbReference type="PROSITE" id="PS50863">
    <property type="entry name" value="B3"/>
    <property type="match status" value="1"/>
</dbReference>
<evidence type="ECO:0000256" key="2">
    <source>
        <dbReference type="ARBA" id="ARBA00023015"/>
    </source>
</evidence>
<dbReference type="SMART" id="SM01019">
    <property type="entry name" value="B3"/>
    <property type="match status" value="1"/>
</dbReference>
<keyword evidence="9" id="KW-1185">Reference proteome</keyword>
<name>A0ABD1BJN6_CARAN</name>
<evidence type="ECO:0000313" key="8">
    <source>
        <dbReference type="EMBL" id="KAL1217402.1"/>
    </source>
</evidence>
<accession>A0ABD1BJN6</accession>
<keyword evidence="2" id="KW-0805">Transcription regulation</keyword>
<evidence type="ECO:0000259" key="7">
    <source>
        <dbReference type="PROSITE" id="PS50863"/>
    </source>
</evidence>
<keyword evidence="5" id="KW-0539">Nucleus</keyword>
<evidence type="ECO:0000256" key="5">
    <source>
        <dbReference type="ARBA" id="ARBA00023242"/>
    </source>
</evidence>
<dbReference type="Pfam" id="PF02362">
    <property type="entry name" value="B3"/>
    <property type="match status" value="1"/>
</dbReference>
<organism evidence="8 9">
    <name type="scientific">Cardamine amara subsp. amara</name>
    <dbReference type="NCBI Taxonomy" id="228776"/>
    <lineage>
        <taxon>Eukaryota</taxon>
        <taxon>Viridiplantae</taxon>
        <taxon>Streptophyta</taxon>
        <taxon>Embryophyta</taxon>
        <taxon>Tracheophyta</taxon>
        <taxon>Spermatophyta</taxon>
        <taxon>Magnoliopsida</taxon>
        <taxon>eudicotyledons</taxon>
        <taxon>Gunneridae</taxon>
        <taxon>Pentapetalae</taxon>
        <taxon>rosids</taxon>
        <taxon>malvids</taxon>
        <taxon>Brassicales</taxon>
        <taxon>Brassicaceae</taxon>
        <taxon>Cardamineae</taxon>
        <taxon>Cardamine</taxon>
    </lineage>
</organism>
<comment type="subcellular location">
    <subcellularLocation>
        <location evidence="1">Nucleus</location>
    </subcellularLocation>
</comment>
<dbReference type="CDD" id="cd10017">
    <property type="entry name" value="B3_DNA"/>
    <property type="match status" value="1"/>
</dbReference>
<evidence type="ECO:0000256" key="1">
    <source>
        <dbReference type="ARBA" id="ARBA00004123"/>
    </source>
</evidence>
<dbReference type="GO" id="GO:0003677">
    <property type="term" value="F:DNA binding"/>
    <property type="evidence" value="ECO:0007669"/>
    <property type="project" value="UniProtKB-KW"/>
</dbReference>
<feature type="compositionally biased region" description="Low complexity" evidence="6">
    <location>
        <begin position="142"/>
        <end position="156"/>
    </location>
</feature>
<dbReference type="SUPFAM" id="SSF101936">
    <property type="entry name" value="DNA-binding pseudobarrel domain"/>
    <property type="match status" value="1"/>
</dbReference>